<evidence type="ECO:0000256" key="4">
    <source>
        <dbReference type="ARBA" id="ARBA00048740"/>
    </source>
</evidence>
<dbReference type="OMA" id="KYETYIY"/>
<dbReference type="GO" id="GO:0071164">
    <property type="term" value="F:RNA cap trimethylguanosine synthase activity"/>
    <property type="evidence" value="ECO:0007669"/>
    <property type="project" value="TreeGrafter"/>
</dbReference>
<evidence type="ECO:0000256" key="2">
    <source>
        <dbReference type="ARBA" id="ARBA00025783"/>
    </source>
</evidence>
<protein>
    <recommendedName>
        <fullName evidence="1">Trimethylguanosine synthase</fullName>
    </recommendedName>
    <alternativeName>
        <fullName evidence="7">Cap-specific guanine-N(2) methyltransferase</fullName>
    </alternativeName>
</protein>
<evidence type="ECO:0000256" key="8">
    <source>
        <dbReference type="SAM" id="MobiDB-lite"/>
    </source>
</evidence>
<comment type="catalytic activity">
    <reaction evidence="3">
        <text>a 5'-end (N(2),N(7)-dimethyl 5'-triphosphoguanosine)-ribonucleoside in snoRNA + S-adenosyl-L-methionine = a 5'-end (N(2),N(2),N(7)-trimethyl 5'-triphosphoguanosine)-ribonucleoside in snoRNA + S-adenosyl-L-homocysteine + H(+)</text>
        <dbReference type="Rhea" id="RHEA:78507"/>
        <dbReference type="Rhea" id="RHEA-COMP:19088"/>
        <dbReference type="Rhea" id="RHEA-COMP:19090"/>
        <dbReference type="ChEBI" id="CHEBI:15378"/>
        <dbReference type="ChEBI" id="CHEBI:57856"/>
        <dbReference type="ChEBI" id="CHEBI:59789"/>
        <dbReference type="ChEBI" id="CHEBI:167623"/>
        <dbReference type="ChEBI" id="CHEBI:172880"/>
    </reaction>
    <physiologicalReaction direction="left-to-right" evidence="3">
        <dbReference type="Rhea" id="RHEA:78508"/>
    </physiologicalReaction>
</comment>
<evidence type="ECO:0000256" key="3">
    <source>
        <dbReference type="ARBA" id="ARBA00047418"/>
    </source>
</evidence>
<comment type="catalytic activity">
    <reaction evidence="4">
        <text>a 5'-end (N(7)-methyl 5'-triphosphoguanosine)-ribonucleoside in snoRNA + S-adenosyl-L-methionine = a 5'-end (N(2),N(7)-dimethyl 5'-triphosphoguanosine)-ribonucleoside in snoRNA + S-adenosyl-L-homocysteine + H(+)</text>
        <dbReference type="Rhea" id="RHEA:78475"/>
        <dbReference type="Rhea" id="RHEA-COMP:19086"/>
        <dbReference type="Rhea" id="RHEA-COMP:19088"/>
        <dbReference type="ChEBI" id="CHEBI:15378"/>
        <dbReference type="ChEBI" id="CHEBI:57856"/>
        <dbReference type="ChEBI" id="CHEBI:59789"/>
        <dbReference type="ChEBI" id="CHEBI:156461"/>
        <dbReference type="ChEBI" id="CHEBI:172880"/>
    </reaction>
    <physiologicalReaction direction="left-to-right" evidence="4">
        <dbReference type="Rhea" id="RHEA:78476"/>
    </physiologicalReaction>
</comment>
<comment type="caution">
    <text evidence="9">The sequence shown here is derived from an EMBL/GenBank/DDBJ whole genome shotgun (WGS) entry which is preliminary data.</text>
</comment>
<evidence type="ECO:0000256" key="1">
    <source>
        <dbReference type="ARBA" id="ARBA00018517"/>
    </source>
</evidence>
<evidence type="ECO:0000256" key="5">
    <source>
        <dbReference type="ARBA" id="ARBA00048763"/>
    </source>
</evidence>
<comment type="catalytic activity">
    <reaction evidence="6">
        <text>a 5'-end (N(7)-methyl 5'-triphosphoguanosine)-ribonucleoside in snRNA + S-adenosyl-L-methionine = a 5'-end (N(2),N(7)-dimethyl 5'-triphosphoguanosine)-ribonucleoside in snRNA + S-adenosyl-L-homocysteine + H(+)</text>
        <dbReference type="Rhea" id="RHEA:78471"/>
        <dbReference type="Rhea" id="RHEA-COMP:19085"/>
        <dbReference type="Rhea" id="RHEA-COMP:19087"/>
        <dbReference type="ChEBI" id="CHEBI:15378"/>
        <dbReference type="ChEBI" id="CHEBI:57856"/>
        <dbReference type="ChEBI" id="CHEBI:59789"/>
        <dbReference type="ChEBI" id="CHEBI:156461"/>
        <dbReference type="ChEBI" id="CHEBI:172880"/>
    </reaction>
    <physiologicalReaction direction="left-to-right" evidence="6">
        <dbReference type="Rhea" id="RHEA:78472"/>
    </physiologicalReaction>
</comment>
<dbReference type="PANTHER" id="PTHR14741:SF32">
    <property type="entry name" value="TRIMETHYLGUANOSINE SYNTHASE"/>
    <property type="match status" value="1"/>
</dbReference>
<feature type="compositionally biased region" description="Basic and acidic residues" evidence="8">
    <location>
        <begin position="184"/>
        <end position="206"/>
    </location>
</feature>
<proteinExistence type="inferred from homology"/>
<dbReference type="GO" id="GO:0005634">
    <property type="term" value="C:nucleus"/>
    <property type="evidence" value="ECO:0007669"/>
    <property type="project" value="TreeGrafter"/>
</dbReference>
<evidence type="ECO:0000313" key="9">
    <source>
        <dbReference type="EMBL" id="GAW82760.1"/>
    </source>
</evidence>
<dbReference type="RefSeq" id="XP_028545349.1">
    <property type="nucleotide sequence ID" value="XM_028689548.1"/>
</dbReference>
<feature type="compositionally biased region" description="Acidic residues" evidence="8">
    <location>
        <begin position="235"/>
        <end position="254"/>
    </location>
</feature>
<dbReference type="InterPro" id="IPR019012">
    <property type="entry name" value="RNA_cap_Gua-N2-MeTrfase"/>
</dbReference>
<dbReference type="AlphaFoldDB" id="A0A1Y1JKD8"/>
<dbReference type="PANTHER" id="PTHR14741">
    <property type="entry name" value="S-ADENOSYLMETHIONINE-DEPENDENT METHYLTRANSFERASE RELATED"/>
    <property type="match status" value="1"/>
</dbReference>
<feature type="compositionally biased region" description="Acidic residues" evidence="8">
    <location>
        <begin position="212"/>
        <end position="226"/>
    </location>
</feature>
<evidence type="ECO:0000256" key="7">
    <source>
        <dbReference type="ARBA" id="ARBA00049790"/>
    </source>
</evidence>
<evidence type="ECO:0000256" key="6">
    <source>
        <dbReference type="ARBA" id="ARBA00049075"/>
    </source>
</evidence>
<reference evidence="10" key="1">
    <citation type="submission" date="2017-04" db="EMBL/GenBank/DDBJ databases">
        <title>Plasmodium gonderi genome.</title>
        <authorList>
            <person name="Arisue N."/>
            <person name="Honma H."/>
            <person name="Kawai S."/>
            <person name="Tougan T."/>
            <person name="Tanabe K."/>
            <person name="Horii T."/>
        </authorList>
    </citation>
    <scope>NUCLEOTIDE SEQUENCE [LARGE SCALE GENOMIC DNA]</scope>
    <source>
        <strain evidence="10">ATCC 30045</strain>
    </source>
</reference>
<gene>
    <name evidence="9" type="ORF">PGO_130320</name>
</gene>
<dbReference type="Proteomes" id="UP000195521">
    <property type="component" value="Unassembled WGS sequence"/>
</dbReference>
<dbReference type="Gene3D" id="3.40.50.150">
    <property type="entry name" value="Vaccinia Virus protein VP39"/>
    <property type="match status" value="1"/>
</dbReference>
<dbReference type="InterPro" id="IPR029063">
    <property type="entry name" value="SAM-dependent_MTases_sf"/>
</dbReference>
<comment type="similarity">
    <text evidence="2">Belongs to the methyltransferase superfamily. Trimethylguanosine synthase family.</text>
</comment>
<feature type="compositionally biased region" description="Basic residues" evidence="8">
    <location>
        <begin position="171"/>
        <end position="183"/>
    </location>
</feature>
<feature type="region of interest" description="Disordered" evidence="8">
    <location>
        <begin position="171"/>
        <end position="259"/>
    </location>
</feature>
<comment type="catalytic activity">
    <reaction evidence="5">
        <text>a 5'-end (N(2),N(7)-dimethyl 5'-triphosphoguanosine)-ribonucleoside in snRNA + S-adenosyl-L-methionine = a 5'-end (N(2),N(2),N(7)-trimethyl 5'-triphosphoguanosine)-ribonucleoside in snRNA + S-adenosyl-L-homocysteine + H(+)</text>
        <dbReference type="Rhea" id="RHEA:78479"/>
        <dbReference type="Rhea" id="RHEA-COMP:19087"/>
        <dbReference type="Rhea" id="RHEA-COMP:19089"/>
        <dbReference type="ChEBI" id="CHEBI:15378"/>
        <dbReference type="ChEBI" id="CHEBI:57856"/>
        <dbReference type="ChEBI" id="CHEBI:59789"/>
        <dbReference type="ChEBI" id="CHEBI:167623"/>
        <dbReference type="ChEBI" id="CHEBI:172880"/>
    </reaction>
    <physiologicalReaction direction="left-to-right" evidence="5">
        <dbReference type="Rhea" id="RHEA:78480"/>
    </physiologicalReaction>
</comment>
<feature type="region of interest" description="Disordered" evidence="8">
    <location>
        <begin position="569"/>
        <end position="591"/>
    </location>
</feature>
<dbReference type="SUPFAM" id="SSF53335">
    <property type="entry name" value="S-adenosyl-L-methionine-dependent methyltransferases"/>
    <property type="match status" value="1"/>
</dbReference>
<name>A0A1Y1JKD8_PLAGO</name>
<accession>A0A1Y1JKD8</accession>
<keyword evidence="10" id="KW-1185">Reference proteome</keyword>
<organism evidence="9 10">
    <name type="scientific">Plasmodium gonderi</name>
    <dbReference type="NCBI Taxonomy" id="77519"/>
    <lineage>
        <taxon>Eukaryota</taxon>
        <taxon>Sar</taxon>
        <taxon>Alveolata</taxon>
        <taxon>Apicomplexa</taxon>
        <taxon>Aconoidasida</taxon>
        <taxon>Haemosporida</taxon>
        <taxon>Plasmodiidae</taxon>
        <taxon>Plasmodium</taxon>
        <taxon>Plasmodium (Plasmodium)</taxon>
    </lineage>
</organism>
<dbReference type="GeneID" id="39749498"/>
<dbReference type="Pfam" id="PF09445">
    <property type="entry name" value="Methyltransf_15"/>
    <property type="match status" value="1"/>
</dbReference>
<sequence>MIRKTYKNYNDQGDNDKTSNLSFLVHSNYYSVLDLDEEDLVNNEIRHNFLQLSKKINIYDKSEPIKNYKKKDALARELNYIKSWELLKKTYKYKMPIIYQNFHKFNLYKRELINYFPTNYYARKRNLVRRKKMASVYKDNCFIIDNEMIYSMTPEYISKNIGKSIMPIKKKKKRKYPRKPRIRKDREMAMGERKKRRYNENVHVTEEPGGFGDEEEFNGENDDEDVGDRITEVAEVIEEEEEDEEEEEKEEEKEEKEMVKKEVEKKEVEEVEKKEVEEVEKKEEEEVEKEEKESRILVEKIVKAIGVEEIDRQVPSSTSNVSNKANSENVLIYLDPFAGAGGNSQSMSHVFTIASDVELARIKECQHNCKFYNNNVDFILCDFFNIVNSFRENTIDVIFLSIPWGGPSYKEKKQFQLNDPKDKLSVYSCLKESTKLTKNIIIYLPRNVCMVDLYHLFRYYQKLVNGKNKLKKQSTANDVFIELYINRVRCTMKEEYDNSAQNFYYFFNQQSDMPSNEFDIAKQANLFNINIDQCNQFLKHTKERKKKKITTTKNIEDIYKINIKEENDMKKQGKEKKMKRGNTTDDELAKDSKSNKKIKTLWKWHNTCMVVYLGKITNALKKNKTINYNSIYYLHNEISRCNMRKVKNRGHTNFSLYRQLCNKKKNAFHNITRRVERREICISKNERAHKIFMNDRNIFFLNYFIDKKLSELMSIIRDLFFKNVKNILGFEKVSFLNKVFIHMDNSIFRALTRKLTIGKNVKKYETYIYSDMLGKNTGLHIITGYLNTVLRKVNKVIILLFGIYLHDISFMKYFFKFYKVKVSTSELKNKKSFKNIHYNIIRLLFKFILYIDIFKNVLSNNIKMEEFFSKNILNEGLANFLEFLDIANNDYNFIKYKNKKDFSISFKNFIKNITHLSVNIELNGKKIRTEYITNMYFQLLFNVYDPNVLLDEIQNSPYEDLEQIKCYQWHLCLCTINFFTQQFFYNTNITSFLDYFNSLIYFYFNQMYFLSKSHHIYSNLFIVRLNSFLYDNFCIQIL</sequence>
<dbReference type="OrthoDB" id="194443at2759"/>
<evidence type="ECO:0000313" key="10">
    <source>
        <dbReference type="Proteomes" id="UP000195521"/>
    </source>
</evidence>
<dbReference type="EMBL" id="BDQF01000014">
    <property type="protein sequence ID" value="GAW82760.1"/>
    <property type="molecule type" value="Genomic_DNA"/>
</dbReference>